<keyword evidence="2 4" id="KW-0328">Glycosyltransferase</keyword>
<dbReference type="GO" id="GO:0047209">
    <property type="term" value="F:coniferyl-alcohol glucosyltransferase activity"/>
    <property type="evidence" value="ECO:0007669"/>
    <property type="project" value="TreeGrafter"/>
</dbReference>
<evidence type="ECO:0000256" key="2">
    <source>
        <dbReference type="ARBA" id="ARBA00022676"/>
    </source>
</evidence>
<dbReference type="EC" id="2.4.1.-" evidence="5"/>
<comment type="caution">
    <text evidence="6">The sequence shown here is derived from an EMBL/GenBank/DDBJ whole genome shotgun (WGS) entry which is preliminary data.</text>
</comment>
<comment type="similarity">
    <text evidence="1 4">Belongs to the UDP-glycosyltransferase family.</text>
</comment>
<keyword evidence="7" id="KW-1185">Reference proteome</keyword>
<dbReference type="InterPro" id="IPR002213">
    <property type="entry name" value="UDP_glucos_trans"/>
</dbReference>
<gene>
    <name evidence="6" type="ORF">VNO77_40724</name>
</gene>
<keyword evidence="3 4" id="KW-0808">Transferase</keyword>
<dbReference type="SUPFAM" id="SSF53756">
    <property type="entry name" value="UDP-Glycosyltransferase/glycogen phosphorylase"/>
    <property type="match status" value="1"/>
</dbReference>
<dbReference type="PROSITE" id="PS00375">
    <property type="entry name" value="UDPGT"/>
    <property type="match status" value="1"/>
</dbReference>
<dbReference type="Gene3D" id="3.40.50.2000">
    <property type="entry name" value="Glycogen Phosphorylase B"/>
    <property type="match status" value="2"/>
</dbReference>
<evidence type="ECO:0000313" key="6">
    <source>
        <dbReference type="EMBL" id="KAK7307550.1"/>
    </source>
</evidence>
<dbReference type="InterPro" id="IPR035595">
    <property type="entry name" value="UDP_glycos_trans_CS"/>
</dbReference>
<dbReference type="CDD" id="cd03784">
    <property type="entry name" value="GT1_Gtf-like"/>
    <property type="match status" value="1"/>
</dbReference>
<name>A0AAN9PPR2_CANGL</name>
<evidence type="ECO:0000256" key="4">
    <source>
        <dbReference type="RuleBase" id="RU003718"/>
    </source>
</evidence>
<dbReference type="Proteomes" id="UP001367508">
    <property type="component" value="Unassembled WGS sequence"/>
</dbReference>
<evidence type="ECO:0000313" key="7">
    <source>
        <dbReference type="Proteomes" id="UP001367508"/>
    </source>
</evidence>
<dbReference type="Pfam" id="PF00201">
    <property type="entry name" value="UDPGT"/>
    <property type="match status" value="1"/>
</dbReference>
<proteinExistence type="inferred from homology"/>
<dbReference type="AlphaFoldDB" id="A0AAN9PPR2"/>
<dbReference type="PANTHER" id="PTHR48046">
    <property type="entry name" value="UDP-GLYCOSYLTRANSFERASE 72E1"/>
    <property type="match status" value="1"/>
</dbReference>
<dbReference type="FunFam" id="3.40.50.2000:FF:000051">
    <property type="entry name" value="Glycosyltransferase"/>
    <property type="match status" value="1"/>
</dbReference>
<organism evidence="6 7">
    <name type="scientific">Canavalia gladiata</name>
    <name type="common">Sword bean</name>
    <name type="synonym">Dolichos gladiatus</name>
    <dbReference type="NCBI Taxonomy" id="3824"/>
    <lineage>
        <taxon>Eukaryota</taxon>
        <taxon>Viridiplantae</taxon>
        <taxon>Streptophyta</taxon>
        <taxon>Embryophyta</taxon>
        <taxon>Tracheophyta</taxon>
        <taxon>Spermatophyta</taxon>
        <taxon>Magnoliopsida</taxon>
        <taxon>eudicotyledons</taxon>
        <taxon>Gunneridae</taxon>
        <taxon>Pentapetalae</taxon>
        <taxon>rosids</taxon>
        <taxon>fabids</taxon>
        <taxon>Fabales</taxon>
        <taxon>Fabaceae</taxon>
        <taxon>Papilionoideae</taxon>
        <taxon>50 kb inversion clade</taxon>
        <taxon>NPAAA clade</taxon>
        <taxon>indigoferoid/millettioid clade</taxon>
        <taxon>Phaseoleae</taxon>
        <taxon>Canavalia</taxon>
    </lineage>
</organism>
<sequence>MVTPKPHAALLASPGMGHLIPTLELAKRLLTDHAFHVTIFVVTTDSFTATSQILQQASNINGLNIVVMPPVDLSTKLGPNSPLEALIGFTVLESLPFLRSSIVSMKLPPSALIVDIFGAEALPMARDLGMLTYIFFATSAWFSAVTIYLPTIDKQMEETHSNDHEPLLIPGCQPVRFEDTLEPFLSPDGPMYEGYLNAAKKVVTADGILMNTWQDLEPAATKAVIEHGILDRFTKGEVYPVGPLVRSVEPEADHAVLRWLDRQPAESVIYVAFGSGGTISEGQMRELAWGLELSQQRFVWVMRAPNEAKASGAFFDSAQWYDETVSCLPDGFVKRTERVGFVVPAWAPQAEILAHPATGGFMTHCGWNSVLESVINGVPMVAWPLYAEQKMNAFMLANEFGVAVRVEGGVVCRERIAEVVRSVLVGEEGVAMRNKVKELKLSGENALCSFGSSHQSLSQMRKDIESSCARF</sequence>
<evidence type="ECO:0000256" key="3">
    <source>
        <dbReference type="ARBA" id="ARBA00022679"/>
    </source>
</evidence>
<dbReference type="EMBL" id="JAYMYQ010000010">
    <property type="protein sequence ID" value="KAK7307550.1"/>
    <property type="molecule type" value="Genomic_DNA"/>
</dbReference>
<evidence type="ECO:0000256" key="1">
    <source>
        <dbReference type="ARBA" id="ARBA00009995"/>
    </source>
</evidence>
<dbReference type="PANTHER" id="PTHR48046:SF7">
    <property type="entry name" value="UDP-GLYCOSYLTRANSFERASE 72E1"/>
    <property type="match status" value="1"/>
</dbReference>
<accession>A0AAN9PPR2</accession>
<evidence type="ECO:0000256" key="5">
    <source>
        <dbReference type="RuleBase" id="RU362057"/>
    </source>
</evidence>
<reference evidence="6 7" key="1">
    <citation type="submission" date="2024-01" db="EMBL/GenBank/DDBJ databases">
        <title>The genomes of 5 underutilized Papilionoideae crops provide insights into root nodulation and disease resistanc.</title>
        <authorList>
            <person name="Jiang F."/>
        </authorList>
    </citation>
    <scope>NUCLEOTIDE SEQUENCE [LARGE SCALE GENOMIC DNA]</scope>
    <source>
        <strain evidence="6">LVBAO_FW01</strain>
        <tissue evidence="6">Leaves</tissue>
    </source>
</reference>
<protein>
    <recommendedName>
        <fullName evidence="5">Glycosyltransferase</fullName>
        <ecNumber evidence="5">2.4.1.-</ecNumber>
    </recommendedName>
</protein>